<gene>
    <name evidence="1" type="ORF">BSL78_17399</name>
</gene>
<organism evidence="1 2">
    <name type="scientific">Stichopus japonicus</name>
    <name type="common">Sea cucumber</name>
    <dbReference type="NCBI Taxonomy" id="307972"/>
    <lineage>
        <taxon>Eukaryota</taxon>
        <taxon>Metazoa</taxon>
        <taxon>Echinodermata</taxon>
        <taxon>Eleutherozoa</taxon>
        <taxon>Echinozoa</taxon>
        <taxon>Holothuroidea</taxon>
        <taxon>Aspidochirotacea</taxon>
        <taxon>Aspidochirotida</taxon>
        <taxon>Stichopodidae</taxon>
        <taxon>Apostichopus</taxon>
    </lineage>
</organism>
<dbReference type="EMBL" id="MRZV01000689">
    <property type="protein sequence ID" value="PIK45759.1"/>
    <property type="molecule type" value="Genomic_DNA"/>
</dbReference>
<name>A0A2G8KCS5_STIJA</name>
<protein>
    <recommendedName>
        <fullName evidence="3">Reverse transcriptase domain-containing protein</fullName>
    </recommendedName>
</protein>
<dbReference type="PANTHER" id="PTHR47510:SF3">
    <property type="entry name" value="ENDO_EXONUCLEASE_PHOSPHATASE DOMAIN-CONTAINING PROTEIN"/>
    <property type="match status" value="1"/>
</dbReference>
<evidence type="ECO:0000313" key="1">
    <source>
        <dbReference type="EMBL" id="PIK45759.1"/>
    </source>
</evidence>
<dbReference type="OrthoDB" id="6818650at2759"/>
<evidence type="ECO:0000313" key="2">
    <source>
        <dbReference type="Proteomes" id="UP000230750"/>
    </source>
</evidence>
<reference evidence="1 2" key="1">
    <citation type="journal article" date="2017" name="PLoS Biol.">
        <title>The sea cucumber genome provides insights into morphological evolution and visceral regeneration.</title>
        <authorList>
            <person name="Zhang X."/>
            <person name="Sun L."/>
            <person name="Yuan J."/>
            <person name="Sun Y."/>
            <person name="Gao Y."/>
            <person name="Zhang L."/>
            <person name="Li S."/>
            <person name="Dai H."/>
            <person name="Hamel J.F."/>
            <person name="Liu C."/>
            <person name="Yu Y."/>
            <person name="Liu S."/>
            <person name="Lin W."/>
            <person name="Guo K."/>
            <person name="Jin S."/>
            <person name="Xu P."/>
            <person name="Storey K.B."/>
            <person name="Huan P."/>
            <person name="Zhang T."/>
            <person name="Zhou Y."/>
            <person name="Zhang J."/>
            <person name="Lin C."/>
            <person name="Li X."/>
            <person name="Xing L."/>
            <person name="Huo D."/>
            <person name="Sun M."/>
            <person name="Wang L."/>
            <person name="Mercier A."/>
            <person name="Li F."/>
            <person name="Yang H."/>
            <person name="Xiang J."/>
        </authorList>
    </citation>
    <scope>NUCLEOTIDE SEQUENCE [LARGE SCALE GENOMIC DNA]</scope>
    <source>
        <strain evidence="1">Shaxun</strain>
        <tissue evidence="1">Muscle</tissue>
    </source>
</reference>
<sequence>MSGYSNNSSSRHIPEMSHDYANDLNHFYNRFDQQDFTDEYSKLQTLLTNYTCDVVVSEGDVSRQFSRLNPSKAAGPDNVQPKVLKHCAIELAHIFTVIYNLSFKTGEVALSMEAIQYYSSAKMFCHLSYERPSPYSVNCSANEASQSCYKAYQHGHPTWVYSLDCQVSHKSHPICQTRSHCRSNIITSNTGAPQGTVLAPFLFTLYTSDCRSQEKICPIIKFADDTAMAGSFVEMIIDFRRNAVEPPPVMIKGKEVERVHSYKYLGIHLNNSLTWDGHVDALRQWQTETAVHEN</sequence>
<proteinExistence type="predicted"/>
<comment type="caution">
    <text evidence="1">The sequence shown here is derived from an EMBL/GenBank/DDBJ whole genome shotgun (WGS) entry which is preliminary data.</text>
</comment>
<dbReference type="STRING" id="307972.A0A2G8KCS5"/>
<dbReference type="AlphaFoldDB" id="A0A2G8KCS5"/>
<accession>A0A2G8KCS5</accession>
<dbReference type="PANTHER" id="PTHR47510">
    <property type="entry name" value="REVERSE TRANSCRIPTASE DOMAIN-CONTAINING PROTEIN"/>
    <property type="match status" value="1"/>
</dbReference>
<evidence type="ECO:0008006" key="3">
    <source>
        <dbReference type="Google" id="ProtNLM"/>
    </source>
</evidence>
<keyword evidence="2" id="KW-1185">Reference proteome</keyword>
<dbReference type="Proteomes" id="UP000230750">
    <property type="component" value="Unassembled WGS sequence"/>
</dbReference>